<dbReference type="GO" id="GO:0003677">
    <property type="term" value="F:DNA binding"/>
    <property type="evidence" value="ECO:0007669"/>
    <property type="project" value="UniProtKB-KW"/>
</dbReference>
<dbReference type="InterPro" id="IPR001387">
    <property type="entry name" value="Cro/C1-type_HTH"/>
</dbReference>
<proteinExistence type="predicted"/>
<dbReference type="PROSITE" id="PS50943">
    <property type="entry name" value="HTH_CROC1"/>
    <property type="match status" value="1"/>
</dbReference>
<keyword evidence="3" id="KW-0238">DNA-binding</keyword>
<dbReference type="SUPFAM" id="SSF47413">
    <property type="entry name" value="lambda repressor-like DNA-binding domains"/>
    <property type="match status" value="1"/>
</dbReference>
<feature type="region of interest" description="Disordered" evidence="1">
    <location>
        <begin position="64"/>
        <end position="87"/>
    </location>
</feature>
<dbReference type="OrthoDB" id="7062584at2"/>
<dbReference type="InterPro" id="IPR010982">
    <property type="entry name" value="Lambda_DNA-bd_dom_sf"/>
</dbReference>
<organism evidence="3 4">
    <name type="scientific">Planomonospora sphaerica</name>
    <dbReference type="NCBI Taxonomy" id="161355"/>
    <lineage>
        <taxon>Bacteria</taxon>
        <taxon>Bacillati</taxon>
        <taxon>Actinomycetota</taxon>
        <taxon>Actinomycetes</taxon>
        <taxon>Streptosporangiales</taxon>
        <taxon>Streptosporangiaceae</taxon>
        <taxon>Planomonospora</taxon>
    </lineage>
</organism>
<dbReference type="Proteomes" id="UP000077701">
    <property type="component" value="Unassembled WGS sequence"/>
</dbReference>
<dbReference type="Pfam" id="PF12900">
    <property type="entry name" value="Pyridox_ox_2"/>
    <property type="match status" value="1"/>
</dbReference>
<accession>A0A171CQI3</accession>
<dbReference type="RefSeq" id="WP_068897181.1">
    <property type="nucleotide sequence ID" value="NZ_BDCX01000006.1"/>
</dbReference>
<gene>
    <name evidence="3" type="ORF">PS9374_02721</name>
</gene>
<comment type="caution">
    <text evidence="3">The sequence shown here is derived from an EMBL/GenBank/DDBJ whole genome shotgun (WGS) entry which is preliminary data.</text>
</comment>
<evidence type="ECO:0000256" key="1">
    <source>
        <dbReference type="SAM" id="MobiDB-lite"/>
    </source>
</evidence>
<dbReference type="Gene3D" id="1.10.260.40">
    <property type="entry name" value="lambda repressor-like DNA-binding domains"/>
    <property type="match status" value="1"/>
</dbReference>
<name>A0A171CQI3_9ACTN</name>
<evidence type="ECO:0000313" key="4">
    <source>
        <dbReference type="Proteomes" id="UP000077701"/>
    </source>
</evidence>
<reference evidence="4" key="2">
    <citation type="submission" date="2016-04" db="EMBL/GenBank/DDBJ databases">
        <title>Planomonospora sphaerica JCM9374 whole genome shotgun sequence.</title>
        <authorList>
            <person name="Suzuki T."/>
            <person name="Dohra H."/>
            <person name="Kodani S."/>
        </authorList>
    </citation>
    <scope>NUCLEOTIDE SEQUENCE [LARGE SCALE GENOMIC DNA]</scope>
    <source>
        <strain evidence="4">JCM 9374</strain>
    </source>
</reference>
<dbReference type="SMART" id="SM00530">
    <property type="entry name" value="HTH_XRE"/>
    <property type="match status" value="1"/>
</dbReference>
<dbReference type="SUPFAM" id="SSF50475">
    <property type="entry name" value="FMN-binding split barrel"/>
    <property type="match status" value="1"/>
</dbReference>
<evidence type="ECO:0000313" key="3">
    <source>
        <dbReference type="EMBL" id="GAT67068.1"/>
    </source>
</evidence>
<reference evidence="3 4" key="1">
    <citation type="journal article" date="2016" name="Genome Announc.">
        <title>Draft Genome Sequence of Planomonospora sphaerica JCM9374, a Rare Actinomycete.</title>
        <authorList>
            <person name="Dohra H."/>
            <person name="Suzuki T."/>
            <person name="Inoue Y."/>
            <person name="Kodani S."/>
        </authorList>
    </citation>
    <scope>NUCLEOTIDE SEQUENCE [LARGE SCALE GENOMIC DNA]</scope>
    <source>
        <strain evidence="3 4">JCM 9374</strain>
    </source>
</reference>
<dbReference type="CDD" id="cd00093">
    <property type="entry name" value="HTH_XRE"/>
    <property type="match status" value="1"/>
</dbReference>
<feature type="domain" description="HTH cro/C1-type" evidence="2">
    <location>
        <begin position="15"/>
        <end position="69"/>
    </location>
</feature>
<keyword evidence="4" id="KW-1185">Reference proteome</keyword>
<dbReference type="InterPro" id="IPR012349">
    <property type="entry name" value="Split_barrel_FMN-bd"/>
</dbReference>
<dbReference type="AlphaFoldDB" id="A0A171CQI3"/>
<protein>
    <submittedName>
        <fullName evidence="3">DNA-binding protein</fullName>
    </submittedName>
</protein>
<sequence>MSERITASGDLGRRVAARRETLGLSREGLAERAGIDPGYLAYLEEATASPAGETVQRLATALETSPEELLGGTVDLPPGRGPGAAGASLEKLDPNQCLHLIFPGGVGRVAFDDGGGPTILPVNYVLHDNAVVFRTAADGPFGENLRTGVPGVEFKVAFEVDRIDDPNREGWSVLIRGGAHLVSSPDEQAAVEAAGVQSWAGGTRDLYIKIVPSEVSGRRIRHRP</sequence>
<dbReference type="Gene3D" id="2.30.110.10">
    <property type="entry name" value="Electron Transport, Fmn-binding Protein, Chain A"/>
    <property type="match status" value="1"/>
</dbReference>
<dbReference type="InterPro" id="IPR024747">
    <property type="entry name" value="Pyridox_Oxase-rel"/>
</dbReference>
<dbReference type="Pfam" id="PF01381">
    <property type="entry name" value="HTH_3"/>
    <property type="match status" value="1"/>
</dbReference>
<dbReference type="STRING" id="161355.PS9374_02721"/>
<evidence type="ECO:0000259" key="2">
    <source>
        <dbReference type="PROSITE" id="PS50943"/>
    </source>
</evidence>
<dbReference type="EMBL" id="BDCX01000006">
    <property type="protein sequence ID" value="GAT67068.1"/>
    <property type="molecule type" value="Genomic_DNA"/>
</dbReference>